<proteinExistence type="predicted"/>
<dbReference type="EMBL" id="GBXM01051557">
    <property type="protein sequence ID" value="JAH57020.1"/>
    <property type="molecule type" value="Transcribed_RNA"/>
</dbReference>
<reference evidence="1" key="1">
    <citation type="submission" date="2014-11" db="EMBL/GenBank/DDBJ databases">
        <authorList>
            <person name="Amaro Gonzalez C."/>
        </authorList>
    </citation>
    <scope>NUCLEOTIDE SEQUENCE</scope>
</reference>
<protein>
    <submittedName>
        <fullName evidence="1">Uncharacterized protein</fullName>
    </submittedName>
</protein>
<dbReference type="EMBL" id="GBXM01047088">
    <property type="protein sequence ID" value="JAH61489.1"/>
    <property type="molecule type" value="Transcribed_RNA"/>
</dbReference>
<sequence>MAIFSSTPSSCSQ</sequence>
<name>A0A0E9U6F0_ANGAN</name>
<evidence type="ECO:0000313" key="1">
    <source>
        <dbReference type="EMBL" id="JAH61489.1"/>
    </source>
</evidence>
<accession>A0A0E9U6F0</accession>
<organism evidence="1">
    <name type="scientific">Anguilla anguilla</name>
    <name type="common">European freshwater eel</name>
    <name type="synonym">Muraena anguilla</name>
    <dbReference type="NCBI Taxonomy" id="7936"/>
    <lineage>
        <taxon>Eukaryota</taxon>
        <taxon>Metazoa</taxon>
        <taxon>Chordata</taxon>
        <taxon>Craniata</taxon>
        <taxon>Vertebrata</taxon>
        <taxon>Euteleostomi</taxon>
        <taxon>Actinopterygii</taxon>
        <taxon>Neopterygii</taxon>
        <taxon>Teleostei</taxon>
        <taxon>Anguilliformes</taxon>
        <taxon>Anguillidae</taxon>
        <taxon>Anguilla</taxon>
    </lineage>
</organism>
<reference evidence="1" key="2">
    <citation type="journal article" date="2015" name="Fish Shellfish Immunol.">
        <title>Early steps in the European eel (Anguilla anguilla)-Vibrio vulnificus interaction in the gills: Role of the RtxA13 toxin.</title>
        <authorList>
            <person name="Callol A."/>
            <person name="Pajuelo D."/>
            <person name="Ebbesson L."/>
            <person name="Teles M."/>
            <person name="MacKenzie S."/>
            <person name="Amaro C."/>
        </authorList>
    </citation>
    <scope>NUCLEOTIDE SEQUENCE</scope>
</reference>